<evidence type="ECO:0000256" key="1">
    <source>
        <dbReference type="SAM" id="MobiDB-lite"/>
    </source>
</evidence>
<reference evidence="2 3" key="1">
    <citation type="submission" date="2020-04" db="EMBL/GenBank/DDBJ databases">
        <authorList>
            <person name="Alioto T."/>
            <person name="Alioto T."/>
            <person name="Gomez Garrido J."/>
        </authorList>
    </citation>
    <scope>NUCLEOTIDE SEQUENCE [LARGE SCALE GENOMIC DNA]</scope>
</reference>
<sequence length="653" mass="72977">MLELLIMEEEEDVIFKGGALHEHLINSGFSDFEVYDKNWSLDSTDEHLQKAKPLGNFFNFLPDFKSSLQKYLPAFYKDCQCYDKFFNSLLDSTIIRPEAEYWLRNVRQSFKTQNISCLQPEDSYGMWQSPFTWLVEKPLLVFFLCQGGVLAYDRIASQHRLLSLKHLLAGLESFNRKLGMAMHLSQQDEMSQRFLSNTFSNLVDTFVLKNSPNVLFKLVDLLQRFSTSLNSFMERMHQVSPLPAEFDCRHALAALGTPTCFSKRADVALRDLKDVQLFYKEVLTIFTHQLAMNFIAHGQHGGCKNIFPALQDLSSALSNANLELKQIIDLIRGVNLLKAPPKVAQVNGAKRKSYFTDPVVPAIESSGVHLKNALSFVLNSSNLSDSGFGHALQTLQASRMELAAADSFLHKAEILINRLSKSKAPPEENQETPSNSEHPPISLDLSSTLSEVGDPFLEEVYQGTSMSGNSLEWDDGEETADVSRDSANNTYYKHLMNELQCVLVSKGRSRIKAESADSSLVTPINSFEGSAVAMATSTPFVPARTKVEVNTTIDLDSSSTLSDTNKTIELVSTDSSAAESVRPTPKPRRSKYAAERMEQMTYVSPATLGLGGDTPKSLANMIAQRAQQMTRVEETFEDETVFEDAQDKTIQLE</sequence>
<evidence type="ECO:0008006" key="4">
    <source>
        <dbReference type="Google" id="ProtNLM"/>
    </source>
</evidence>
<organism evidence="2 3">
    <name type="scientific">Cloeon dipterum</name>
    <dbReference type="NCBI Taxonomy" id="197152"/>
    <lineage>
        <taxon>Eukaryota</taxon>
        <taxon>Metazoa</taxon>
        <taxon>Ecdysozoa</taxon>
        <taxon>Arthropoda</taxon>
        <taxon>Hexapoda</taxon>
        <taxon>Insecta</taxon>
        <taxon>Pterygota</taxon>
        <taxon>Palaeoptera</taxon>
        <taxon>Ephemeroptera</taxon>
        <taxon>Pisciforma</taxon>
        <taxon>Baetidae</taxon>
        <taxon>Cloeon</taxon>
    </lineage>
</organism>
<name>A0A8S1DSJ6_9INSE</name>
<dbReference type="Proteomes" id="UP000494165">
    <property type="component" value="Unassembled WGS sequence"/>
</dbReference>
<evidence type="ECO:0000313" key="3">
    <source>
        <dbReference type="Proteomes" id="UP000494165"/>
    </source>
</evidence>
<evidence type="ECO:0000313" key="2">
    <source>
        <dbReference type="EMBL" id="CAB3385155.1"/>
    </source>
</evidence>
<feature type="region of interest" description="Disordered" evidence="1">
    <location>
        <begin position="420"/>
        <end position="445"/>
    </location>
</feature>
<protein>
    <recommendedName>
        <fullName evidence="4">Vezatin</fullName>
    </recommendedName>
</protein>
<dbReference type="AlphaFoldDB" id="A0A8S1DSJ6"/>
<comment type="caution">
    <text evidence="2">The sequence shown here is derived from an EMBL/GenBank/DDBJ whole genome shotgun (WGS) entry which is preliminary data.</text>
</comment>
<dbReference type="EMBL" id="CADEPI010000397">
    <property type="protein sequence ID" value="CAB3385155.1"/>
    <property type="molecule type" value="Genomic_DNA"/>
</dbReference>
<gene>
    <name evidence="2" type="ORF">CLODIP_2_CD15277</name>
</gene>
<proteinExistence type="predicted"/>
<keyword evidence="3" id="KW-1185">Reference proteome</keyword>
<accession>A0A8S1DSJ6</accession>